<proteinExistence type="predicted"/>
<accession>A0A9P6CLK7</accession>
<keyword evidence="2" id="KW-0732">Signal</keyword>
<feature type="transmembrane region" description="Helical" evidence="1">
    <location>
        <begin position="52"/>
        <end position="73"/>
    </location>
</feature>
<evidence type="ECO:0000313" key="3">
    <source>
        <dbReference type="EMBL" id="KAF9470767.1"/>
    </source>
</evidence>
<evidence type="ECO:0000256" key="1">
    <source>
        <dbReference type="SAM" id="Phobius"/>
    </source>
</evidence>
<dbReference type="Proteomes" id="UP000807469">
    <property type="component" value="Unassembled WGS sequence"/>
</dbReference>
<name>A0A9P6CLK7_9AGAR</name>
<keyword evidence="1" id="KW-1133">Transmembrane helix</keyword>
<feature type="signal peptide" evidence="2">
    <location>
        <begin position="1"/>
        <end position="18"/>
    </location>
</feature>
<keyword evidence="4" id="KW-1185">Reference proteome</keyword>
<comment type="caution">
    <text evidence="3">The sequence shown here is derived from an EMBL/GenBank/DDBJ whole genome shotgun (WGS) entry which is preliminary data.</text>
</comment>
<dbReference type="AlphaFoldDB" id="A0A9P6CLK7"/>
<gene>
    <name evidence="3" type="ORF">BDN70DRAFT_888776</name>
</gene>
<evidence type="ECO:0000313" key="4">
    <source>
        <dbReference type="Proteomes" id="UP000807469"/>
    </source>
</evidence>
<organism evidence="3 4">
    <name type="scientific">Pholiota conissans</name>
    <dbReference type="NCBI Taxonomy" id="109636"/>
    <lineage>
        <taxon>Eukaryota</taxon>
        <taxon>Fungi</taxon>
        <taxon>Dikarya</taxon>
        <taxon>Basidiomycota</taxon>
        <taxon>Agaricomycotina</taxon>
        <taxon>Agaricomycetes</taxon>
        <taxon>Agaricomycetidae</taxon>
        <taxon>Agaricales</taxon>
        <taxon>Agaricineae</taxon>
        <taxon>Strophariaceae</taxon>
        <taxon>Pholiota</taxon>
    </lineage>
</organism>
<protein>
    <recommendedName>
        <fullName evidence="5">Secreted protein</fullName>
    </recommendedName>
</protein>
<keyword evidence="1" id="KW-0472">Membrane</keyword>
<reference evidence="3" key="1">
    <citation type="submission" date="2020-11" db="EMBL/GenBank/DDBJ databases">
        <authorList>
            <consortium name="DOE Joint Genome Institute"/>
            <person name="Ahrendt S."/>
            <person name="Riley R."/>
            <person name="Andreopoulos W."/>
            <person name="Labutti K."/>
            <person name="Pangilinan J."/>
            <person name="Ruiz-Duenas F.J."/>
            <person name="Barrasa J.M."/>
            <person name="Sanchez-Garcia M."/>
            <person name="Camarero S."/>
            <person name="Miyauchi S."/>
            <person name="Serrano A."/>
            <person name="Linde D."/>
            <person name="Babiker R."/>
            <person name="Drula E."/>
            <person name="Ayuso-Fernandez I."/>
            <person name="Pacheco R."/>
            <person name="Padilla G."/>
            <person name="Ferreira P."/>
            <person name="Barriuso J."/>
            <person name="Kellner H."/>
            <person name="Castanera R."/>
            <person name="Alfaro M."/>
            <person name="Ramirez L."/>
            <person name="Pisabarro A.G."/>
            <person name="Kuo A."/>
            <person name="Tritt A."/>
            <person name="Lipzen A."/>
            <person name="He G."/>
            <person name="Yan M."/>
            <person name="Ng V."/>
            <person name="Cullen D."/>
            <person name="Martin F."/>
            <person name="Rosso M.-N."/>
            <person name="Henrissat B."/>
            <person name="Hibbett D."/>
            <person name="Martinez A.T."/>
            <person name="Grigoriev I.V."/>
        </authorList>
    </citation>
    <scope>NUCLEOTIDE SEQUENCE</scope>
    <source>
        <strain evidence="3">CIRM-BRFM 674</strain>
    </source>
</reference>
<dbReference type="EMBL" id="MU155855">
    <property type="protein sequence ID" value="KAF9470767.1"/>
    <property type="molecule type" value="Genomic_DNA"/>
</dbReference>
<evidence type="ECO:0008006" key="5">
    <source>
        <dbReference type="Google" id="ProtNLM"/>
    </source>
</evidence>
<sequence>MLCRISLWVLMRLCLCLCLGITLSLSSAAHKVGARRTRSFSNAISLSSLEWRFFSSIASFFSHFLLFFLPLLFSSFRSPISISHLRLLILTPHPIPLSPHRRAQHHDPRSTREREFSRYYYPDHIRPIPNRAMCASDRAVKGKGNQNTTFAPLMTIGTDIGMNKSLVALPYYIRIVLWSHRNWFVFIERLDYISSYILL</sequence>
<evidence type="ECO:0000256" key="2">
    <source>
        <dbReference type="SAM" id="SignalP"/>
    </source>
</evidence>
<feature type="chain" id="PRO_5040245574" description="Secreted protein" evidence="2">
    <location>
        <begin position="19"/>
        <end position="199"/>
    </location>
</feature>
<keyword evidence="1" id="KW-0812">Transmembrane</keyword>